<proteinExistence type="predicted"/>
<dbReference type="Proteomes" id="UP000604046">
    <property type="component" value="Unassembled WGS sequence"/>
</dbReference>
<dbReference type="InterPro" id="IPR036691">
    <property type="entry name" value="Endo/exonu/phosph_ase_sf"/>
</dbReference>
<dbReference type="InterPro" id="IPR050410">
    <property type="entry name" value="CCR4/nocturin_mRNA_transcr"/>
</dbReference>
<evidence type="ECO:0000256" key="5">
    <source>
        <dbReference type="SAM" id="Phobius"/>
    </source>
</evidence>
<accession>A0A812NL95</accession>
<dbReference type="Pfam" id="PF02893">
    <property type="entry name" value="GRAM"/>
    <property type="match status" value="1"/>
</dbReference>
<evidence type="ECO:0000256" key="2">
    <source>
        <dbReference type="ARBA" id="ARBA00022692"/>
    </source>
</evidence>
<evidence type="ECO:0000313" key="7">
    <source>
        <dbReference type="EMBL" id="CAE7312768.1"/>
    </source>
</evidence>
<dbReference type="PROSITE" id="PS51778">
    <property type="entry name" value="VAST"/>
    <property type="match status" value="1"/>
</dbReference>
<gene>
    <name evidence="7" type="primary">CCR4-1</name>
    <name evidence="7" type="ORF">SNAT2548_LOCUS16424</name>
</gene>
<dbReference type="PANTHER" id="PTHR12121:SF34">
    <property type="entry name" value="PROTEIN ANGEL"/>
    <property type="match status" value="1"/>
</dbReference>
<evidence type="ECO:0000256" key="1">
    <source>
        <dbReference type="ARBA" id="ARBA00004167"/>
    </source>
</evidence>
<dbReference type="EMBL" id="CAJNDS010002080">
    <property type="protein sequence ID" value="CAE7312768.1"/>
    <property type="molecule type" value="Genomic_DNA"/>
</dbReference>
<dbReference type="OrthoDB" id="428734at2759"/>
<dbReference type="GO" id="GO:0000175">
    <property type="term" value="F:3'-5'-RNA exonuclease activity"/>
    <property type="evidence" value="ECO:0007669"/>
    <property type="project" value="TreeGrafter"/>
</dbReference>
<feature type="transmembrane region" description="Helical" evidence="5">
    <location>
        <begin position="40"/>
        <end position="65"/>
    </location>
</feature>
<dbReference type="Gene3D" id="2.30.29.30">
    <property type="entry name" value="Pleckstrin-homology domain (PH domain)/Phosphotyrosine-binding domain (PTB)"/>
    <property type="match status" value="1"/>
</dbReference>
<evidence type="ECO:0000313" key="8">
    <source>
        <dbReference type="Proteomes" id="UP000604046"/>
    </source>
</evidence>
<dbReference type="InterPro" id="IPR005135">
    <property type="entry name" value="Endo/exonuclease/phosphatase"/>
</dbReference>
<dbReference type="Pfam" id="PF03372">
    <property type="entry name" value="Exo_endo_phos"/>
    <property type="match status" value="1"/>
</dbReference>
<sequence>MFPVREAQEGAQQLAANSKSMLTVEDLMQNLRRNPSMRRLIVGMICACVAACSLTPLAAVLPVALGLEDWQASLSQESFENTLQLLQTEYGGSKNMYFLCFLLSKMPWSLGFPPTSDLQAVASNFFGGSVLLGSVCAIVFDTAAALVFFFAGRLLFRNLCTQSQRGAAMRALDSARKMAEEDGFRLVLLLELALGSRMDGAISIAMGALGASPLQFLLGHACGTLKPSLELASSGAALSALPISAFQVEVLTLLQLLLAVASAIVVTFLAFELLDQFLRRTSARHSPTWPSVEPVDIWCTLPTVNLAQLKAPPSEPCLVSGYNVPFSLQSLEDLMDDRYPCSDHPALMMYSPTGVFSSYPVDREVVQHADGLRFADGSRERPAHVHRMECFGQAVEHLCRQSPCDIQFSTTETDPVMYFRQGFPPHQRDATLRSMGLDPNVFADFSTYCSDQNSVTNFHYDQSPGFLQMCSGRKRVLIVHPRYSEYMSSTVDERRSWITTETQAYNTPLRLRYRCSGLFVGGSESMFMLQWFGVKRCADLSWCRAPCGSRTRTSQPCCSTDCCLNWVGLGKFFDDRSRAAATLRLTREKCQRLQREAAEKADISAPQESLRAAVRHLAAVERWLQPKRSTSSSNLRQHEPEELAAELGMTSLAGGEDLEDFVEHFATAVGTGELLIVSIPCLLQSKTFRHPGTFYISSERLCFRSSVLGMEARLVISWSMVEWARLITGETNSMHPVRIRLKQSAEVDGNMVDSFDLRIFDVGALAQMHSCATYFVGTGLFDIVPSDDRRASILCPTPLGGSGIGETLSAGPRARAHTITAEAMVADLEQLSLVWELQRRTTIWHSDWRAPFLPHDYQKAIKWMAIQEHYLPHPFIPESIDVDEAAESEEPPIEEVQFLGRKRACKWDVVVDETSDSEGWQYAVDFYLEPNRWSNSLRGFSHVRRRRWQPTFLAELPQIEESARSTGRSVSFDRHRLNSTLMAEKGVSPPQQILLEDLGKIPLESIRLDLESNDWEGEHNLMSMHFQDLHMHSIELGPWVSGTSSGSKVAGKLRSMSMRVPVPPAPMCPKESRCACTWHVVSEDDRCLLESVIMTLDVPYGTCFNVIKCDTFTTDSESGNTILERKLSLEWVKGCWIKSLVEASVPKEIQADGVQWAALIKKWAQQKPAPATSEQSAKKKRIEHGTCWKKLRKRTSPWCQSYVLNLFVGTAPSLSPRQGRQFEDKGTCPELGSSTMPGPYVSYRWLRGPVVRPCFYHPHKQSLIRDVAKTRLCYCSKECFLKGWSSIPPEKYGDADEDAKQEPLAEWVEVAKTRSYCPQKEDIDRPLRLEITPLVKDGRVAEASKMVITTGTVIPTPKEVRVRRMVTNGKHLNAEWLNKQFKVMNWNVLADLYATESVYPYCEKWALSWTWRKHLIMKELKESAADIITLQEVQKDAFDDWFRPGLQEAGYEGVFQQKKRDPIFHRGKYTAEGCATFYKPTRFRRLDKQVIDYDRMSQQELQRHFGREDASNMQRLSKGNIALALLLEDQHIKADPSSGQAGPNGGHSLVVVNTHILCDPSASDVKLWQTHLLLQNLKQTRWDHMPLLLAGDFNSTPDSAVYEYLRHGGVSPDHEDLKHDPCGLLGRLRDHMLHNLQLATAYQTCNGQEATFTNYTEDFKGALDYVWFSHQALSVLAVTQVDDEQSLREETALPSSNRPSDHVSLVATFMFHDTVPHQHERKVRQHAMNEVHHAYHMGLGQGGWGDYGMTGGC</sequence>
<feature type="transmembrane region" description="Helical" evidence="5">
    <location>
        <begin position="250"/>
        <end position="271"/>
    </location>
</feature>
<keyword evidence="4 5" id="KW-0472">Membrane</keyword>
<feature type="domain" description="VASt" evidence="6">
    <location>
        <begin position="990"/>
        <end position="1168"/>
    </location>
</feature>
<dbReference type="InterPro" id="IPR011993">
    <property type="entry name" value="PH-like_dom_sf"/>
</dbReference>
<dbReference type="SUPFAM" id="SSF51197">
    <property type="entry name" value="Clavaminate synthase-like"/>
    <property type="match status" value="1"/>
</dbReference>
<dbReference type="SUPFAM" id="SSF56219">
    <property type="entry name" value="DNase I-like"/>
    <property type="match status" value="1"/>
</dbReference>
<dbReference type="Gene3D" id="3.60.10.10">
    <property type="entry name" value="Endonuclease/exonuclease/phosphatase"/>
    <property type="match status" value="1"/>
</dbReference>
<dbReference type="InterPro" id="IPR031968">
    <property type="entry name" value="VASt"/>
</dbReference>
<dbReference type="Pfam" id="PF16016">
    <property type="entry name" value="VASt"/>
    <property type="match status" value="1"/>
</dbReference>
<evidence type="ECO:0000256" key="4">
    <source>
        <dbReference type="ARBA" id="ARBA00023136"/>
    </source>
</evidence>
<comment type="subcellular location">
    <subcellularLocation>
        <location evidence="1">Membrane</location>
        <topology evidence="1">Single-pass membrane protein</topology>
    </subcellularLocation>
</comment>
<dbReference type="GO" id="GO:0016020">
    <property type="term" value="C:membrane"/>
    <property type="evidence" value="ECO:0007669"/>
    <property type="project" value="UniProtKB-SubCell"/>
</dbReference>
<name>A0A812NL95_9DINO</name>
<evidence type="ECO:0000259" key="6">
    <source>
        <dbReference type="PROSITE" id="PS51778"/>
    </source>
</evidence>
<reference evidence="7" key="1">
    <citation type="submission" date="2021-02" db="EMBL/GenBank/DDBJ databases">
        <authorList>
            <person name="Dougan E. K."/>
            <person name="Rhodes N."/>
            <person name="Thang M."/>
            <person name="Chan C."/>
        </authorList>
    </citation>
    <scope>NUCLEOTIDE SEQUENCE</scope>
</reference>
<keyword evidence="2 5" id="KW-0812">Transmembrane</keyword>
<dbReference type="PANTHER" id="PTHR12121">
    <property type="entry name" value="CARBON CATABOLITE REPRESSOR PROTEIN 4"/>
    <property type="match status" value="1"/>
</dbReference>
<keyword evidence="3 5" id="KW-1133">Transmembrane helix</keyword>
<dbReference type="Gene3D" id="2.60.120.650">
    <property type="entry name" value="Cupin"/>
    <property type="match status" value="1"/>
</dbReference>
<feature type="transmembrane region" description="Helical" evidence="5">
    <location>
        <begin position="131"/>
        <end position="156"/>
    </location>
</feature>
<evidence type="ECO:0000256" key="3">
    <source>
        <dbReference type="ARBA" id="ARBA00022989"/>
    </source>
</evidence>
<organism evidence="7 8">
    <name type="scientific">Symbiodinium natans</name>
    <dbReference type="NCBI Taxonomy" id="878477"/>
    <lineage>
        <taxon>Eukaryota</taxon>
        <taxon>Sar</taxon>
        <taxon>Alveolata</taxon>
        <taxon>Dinophyceae</taxon>
        <taxon>Suessiales</taxon>
        <taxon>Symbiodiniaceae</taxon>
        <taxon>Symbiodinium</taxon>
    </lineage>
</organism>
<protein>
    <submittedName>
        <fullName evidence="7">CCR4-1 protein</fullName>
    </submittedName>
</protein>
<keyword evidence="8" id="KW-1185">Reference proteome</keyword>
<comment type="caution">
    <text evidence="7">The sequence shown here is derived from an EMBL/GenBank/DDBJ whole genome shotgun (WGS) entry which is preliminary data.</text>
</comment>
<dbReference type="InterPro" id="IPR004182">
    <property type="entry name" value="GRAM"/>
</dbReference>